<accession>A0A8S3RDU7</accession>
<evidence type="ECO:0000256" key="4">
    <source>
        <dbReference type="ARBA" id="ARBA00022989"/>
    </source>
</evidence>
<keyword evidence="6" id="KW-0479">Metal-binding</keyword>
<dbReference type="PROSITE" id="PS50119">
    <property type="entry name" value="ZF_BBOX"/>
    <property type="match status" value="2"/>
</dbReference>
<protein>
    <recommendedName>
        <fullName evidence="13">TIR domain-containing protein</fullName>
    </recommendedName>
</protein>
<evidence type="ECO:0000313" key="11">
    <source>
        <dbReference type="EMBL" id="CAG2205115.1"/>
    </source>
</evidence>
<dbReference type="OrthoDB" id="6096611at2759"/>
<dbReference type="Gene3D" id="3.30.160.60">
    <property type="entry name" value="Classic Zinc Finger"/>
    <property type="match status" value="1"/>
</dbReference>
<dbReference type="AlphaFoldDB" id="A0A8S3RDU7"/>
<evidence type="ECO:0000256" key="2">
    <source>
        <dbReference type="ARBA" id="ARBA00022692"/>
    </source>
</evidence>
<keyword evidence="6" id="KW-0863">Zinc-finger</keyword>
<feature type="transmembrane region" description="Helical" evidence="8">
    <location>
        <begin position="7"/>
        <end position="26"/>
    </location>
</feature>
<dbReference type="InterPro" id="IPR032675">
    <property type="entry name" value="LRR_dom_sf"/>
</dbReference>
<keyword evidence="3" id="KW-0732">Signal</keyword>
<dbReference type="GO" id="GO:0008270">
    <property type="term" value="F:zinc ion binding"/>
    <property type="evidence" value="ECO:0007669"/>
    <property type="project" value="UniProtKB-KW"/>
</dbReference>
<evidence type="ECO:0008006" key="13">
    <source>
        <dbReference type="Google" id="ProtNLM"/>
    </source>
</evidence>
<keyword evidence="2 8" id="KW-0812">Transmembrane</keyword>
<dbReference type="GO" id="GO:0038023">
    <property type="term" value="F:signaling receptor activity"/>
    <property type="evidence" value="ECO:0007669"/>
    <property type="project" value="TreeGrafter"/>
</dbReference>
<feature type="domain" description="B box-type" evidence="10">
    <location>
        <begin position="588"/>
        <end position="638"/>
    </location>
</feature>
<dbReference type="Gene3D" id="3.40.50.10140">
    <property type="entry name" value="Toll/interleukin-1 receptor homology (TIR) domain"/>
    <property type="match status" value="1"/>
</dbReference>
<dbReference type="SUPFAM" id="SSF52200">
    <property type="entry name" value="Toll/Interleukin receptor TIR domain"/>
    <property type="match status" value="1"/>
</dbReference>
<dbReference type="PANTHER" id="PTHR24365">
    <property type="entry name" value="TOLL-LIKE RECEPTOR"/>
    <property type="match status" value="1"/>
</dbReference>
<dbReference type="SUPFAM" id="SSF52058">
    <property type="entry name" value="L domain-like"/>
    <property type="match status" value="1"/>
</dbReference>
<dbReference type="SMART" id="SM00255">
    <property type="entry name" value="TIR"/>
    <property type="match status" value="1"/>
</dbReference>
<dbReference type="SUPFAM" id="SSF57845">
    <property type="entry name" value="B-box zinc-binding domain"/>
    <property type="match status" value="1"/>
</dbReference>
<dbReference type="PROSITE" id="PS50104">
    <property type="entry name" value="TIR"/>
    <property type="match status" value="1"/>
</dbReference>
<organism evidence="11 12">
    <name type="scientific">Mytilus edulis</name>
    <name type="common">Blue mussel</name>
    <dbReference type="NCBI Taxonomy" id="6550"/>
    <lineage>
        <taxon>Eukaryota</taxon>
        <taxon>Metazoa</taxon>
        <taxon>Spiralia</taxon>
        <taxon>Lophotrochozoa</taxon>
        <taxon>Mollusca</taxon>
        <taxon>Bivalvia</taxon>
        <taxon>Autobranchia</taxon>
        <taxon>Pteriomorphia</taxon>
        <taxon>Mytilida</taxon>
        <taxon>Mytiloidea</taxon>
        <taxon>Mytilidae</taxon>
        <taxon>Mytilinae</taxon>
        <taxon>Mytilus</taxon>
    </lineage>
</organism>
<evidence type="ECO:0000259" key="10">
    <source>
        <dbReference type="PROSITE" id="PS50119"/>
    </source>
</evidence>
<dbReference type="InterPro" id="IPR000157">
    <property type="entry name" value="TIR_dom"/>
</dbReference>
<dbReference type="Gene3D" id="3.80.10.10">
    <property type="entry name" value="Ribonuclease Inhibitor"/>
    <property type="match status" value="1"/>
</dbReference>
<dbReference type="CDD" id="cd19776">
    <property type="entry name" value="Bbox2_TRIM25_C-IV"/>
    <property type="match status" value="1"/>
</dbReference>
<keyword evidence="12" id="KW-1185">Reference proteome</keyword>
<feature type="transmembrane region" description="Helical" evidence="8">
    <location>
        <begin position="418"/>
        <end position="440"/>
    </location>
</feature>
<evidence type="ECO:0000256" key="7">
    <source>
        <dbReference type="SAM" id="Coils"/>
    </source>
</evidence>
<evidence type="ECO:0000256" key="5">
    <source>
        <dbReference type="ARBA" id="ARBA00023136"/>
    </source>
</evidence>
<dbReference type="GO" id="GO:0007165">
    <property type="term" value="P:signal transduction"/>
    <property type="evidence" value="ECO:0007669"/>
    <property type="project" value="InterPro"/>
</dbReference>
<sequence length="881" mass="102104">MQKYLIFLNIYHFLGLGLALNIFIATTENNNDLLTNQQQKNNSEDTFTNFSDVLNEFDILENWSRLCNISQTGHNDFNIVCIIEGNSSIKLSEFRNFTDRVSSNIRFDLFVTCQDGVIHFPWPFRADKLNSIYIKDCKIKDYRTEFKNPLINSIPDTIKHLQMDNVTIILRIGELYDSLSRANSPITRDAECGPENAFSIIRRGTKVTFEDIKNYNLYDFKTEMANYNHYFNIQKRTCLYNNLEVFEISGTKYLEKNEVNKIVHTDMAENLQILNFSSNGMYDTIYKLQGWRLRFPAMEYIDFSNNNITVIPMIRDYGMTTSVGIIDIRRNNISTLTKGMIDSFSTHEFVKVDISENPFLCECGIIEVMEYLSTKTMPKAYDYLGSLECANPLNVRGRQLSSLSFQELNCNQETVINFPLIVMSIIAITLFVIILLTIYFRNLIKVILFTRLNINFACQFRKDKNEEKDYDAFIAYSEKDVDWVIRTALPKLESEESGKACKICLHHRDFIIGYTIADNIFNSVENSHHTVLIVSEEFLKSDWCMMEFRTALWKSLHDKGPYLIIVLKDTVTMENIDPDLKRKCNGFKNQVPCGPCSFDNVTKDAGKWCTNCEEGLCEDCENSHRKSKILRNHKVISIDDYRKIENISISQVCEHHGENLEWLCKSHDEALCVVCVPSKHKTCSDVIPISVALSNARQSTDLSDLEDAIETTLLNVKQCIKNRESATNDLEKQELTVKNMILERRAKVNLHLDKLEEELLRELRETADSCKSKYNIFLKNLQSMEEMLDKLREQTRHMKQFSSDIQVFLGTRQINRQINSEVESIQSKICATKDYEFKVSMHSFITDLSNEVEEFGKIKLSEFAAKLYFTDPKNRSGSDWD</sequence>
<evidence type="ECO:0000256" key="8">
    <source>
        <dbReference type="SAM" id="Phobius"/>
    </source>
</evidence>
<dbReference type="EMBL" id="CAJPWZ010001013">
    <property type="protein sequence ID" value="CAG2205115.1"/>
    <property type="molecule type" value="Genomic_DNA"/>
</dbReference>
<comment type="caution">
    <text evidence="11">The sequence shown here is derived from an EMBL/GenBank/DDBJ whole genome shotgun (WGS) entry which is preliminary data.</text>
</comment>
<dbReference type="InterPro" id="IPR035897">
    <property type="entry name" value="Toll_tir_struct_dom_sf"/>
</dbReference>
<feature type="domain" description="B box-type" evidence="10">
    <location>
        <begin position="648"/>
        <end position="689"/>
    </location>
</feature>
<evidence type="ECO:0000256" key="1">
    <source>
        <dbReference type="ARBA" id="ARBA00004167"/>
    </source>
</evidence>
<keyword evidence="6" id="KW-0862">Zinc</keyword>
<keyword evidence="4 8" id="KW-1133">Transmembrane helix</keyword>
<dbReference type="CDD" id="cd19757">
    <property type="entry name" value="Bbox1"/>
    <property type="match status" value="1"/>
</dbReference>
<evidence type="ECO:0000259" key="9">
    <source>
        <dbReference type="PROSITE" id="PS50104"/>
    </source>
</evidence>
<dbReference type="InterPro" id="IPR000315">
    <property type="entry name" value="Znf_B-box"/>
</dbReference>
<dbReference type="SMART" id="SM00336">
    <property type="entry name" value="BBOX"/>
    <property type="match status" value="2"/>
</dbReference>
<evidence type="ECO:0000256" key="3">
    <source>
        <dbReference type="ARBA" id="ARBA00022729"/>
    </source>
</evidence>
<feature type="coiled-coil region" evidence="7">
    <location>
        <begin position="716"/>
        <end position="794"/>
    </location>
</feature>
<name>A0A8S3RDU7_MYTED</name>
<evidence type="ECO:0000313" key="12">
    <source>
        <dbReference type="Proteomes" id="UP000683360"/>
    </source>
</evidence>
<keyword evidence="7" id="KW-0175">Coiled coil</keyword>
<dbReference type="Proteomes" id="UP000683360">
    <property type="component" value="Unassembled WGS sequence"/>
</dbReference>
<evidence type="ECO:0000256" key="6">
    <source>
        <dbReference type="PROSITE-ProRule" id="PRU00024"/>
    </source>
</evidence>
<dbReference type="PANTHER" id="PTHR24365:SF541">
    <property type="entry name" value="PROTEIN TOLL-RELATED"/>
    <property type="match status" value="1"/>
</dbReference>
<reference evidence="11" key="1">
    <citation type="submission" date="2021-03" db="EMBL/GenBank/DDBJ databases">
        <authorList>
            <person name="Bekaert M."/>
        </authorList>
    </citation>
    <scope>NUCLEOTIDE SEQUENCE</scope>
</reference>
<comment type="subcellular location">
    <subcellularLocation>
        <location evidence="1">Membrane</location>
        <topology evidence="1">Single-pass membrane protein</topology>
    </subcellularLocation>
</comment>
<gene>
    <name evidence="11" type="ORF">MEDL_19563</name>
</gene>
<proteinExistence type="predicted"/>
<dbReference type="Pfam" id="PF01582">
    <property type="entry name" value="TIR"/>
    <property type="match status" value="1"/>
</dbReference>
<keyword evidence="5 8" id="KW-0472">Membrane</keyword>
<dbReference type="GO" id="GO:0005886">
    <property type="term" value="C:plasma membrane"/>
    <property type="evidence" value="ECO:0007669"/>
    <property type="project" value="TreeGrafter"/>
</dbReference>
<feature type="domain" description="TIR" evidence="9">
    <location>
        <begin position="468"/>
        <end position="637"/>
    </location>
</feature>